<dbReference type="PANTHER" id="PTHR21467:SF0">
    <property type="entry name" value="SERINE_THREONINE-PROTEIN PHOSPHATASE 4 REGULATORY SUBUNIT 4"/>
    <property type="match status" value="1"/>
</dbReference>
<dbReference type="eggNOG" id="KOG0211">
    <property type="taxonomic scope" value="Eukaryota"/>
</dbReference>
<dbReference type="InterPro" id="IPR039918">
    <property type="entry name" value="PPP4R4"/>
</dbReference>
<dbReference type="SUPFAM" id="SSF48371">
    <property type="entry name" value="ARM repeat"/>
    <property type="match status" value="1"/>
</dbReference>
<dbReference type="Gene3D" id="1.25.10.10">
    <property type="entry name" value="Leucine-rich Repeat Variant"/>
    <property type="match status" value="1"/>
</dbReference>
<dbReference type="InterPro" id="IPR021133">
    <property type="entry name" value="HEAT_type_2"/>
</dbReference>
<evidence type="ECO:0000313" key="5">
    <source>
        <dbReference type="EMBL" id="KNE59857.1"/>
    </source>
</evidence>
<dbReference type="VEuPathDB" id="FungiDB:AMAG_05310"/>
<dbReference type="Pfam" id="PF22646">
    <property type="entry name" value="PPP2R1A-like_HEAT"/>
    <property type="match status" value="1"/>
</dbReference>
<dbReference type="PROSITE" id="PS50077">
    <property type="entry name" value="HEAT_REPEAT"/>
    <property type="match status" value="1"/>
</dbReference>
<dbReference type="InterPro" id="IPR016024">
    <property type="entry name" value="ARM-type_fold"/>
</dbReference>
<sequence length="709" mass="78391">MSESFSFNEWESALDVPADLLADDGRGIHELKISNKLYKSKEEIEASTVAESLGDVDRALWIVNRGQPIQKLSVINNFSQLMDEYPRRALDEVLPAILNSAASSVWHQEYQTALCAFIKSILDQVPVGSPFIPAALEIAKALMKSDKEAIVQCWSTVYLACIERGLAHDTMLQMIKTAIVEGGFTQPAPCRVWCAKVLGSAVRHFSPADIQAHFLDKALSLCQDTDQEVRASMGLQLAQFARSVDSKTRHDRILPEFVDLILDEEVGVREAAVQGLSHVLDCLPVDAKRTYVIPTWTATLGDVQLAKVLAREFGVFFWHCKACMTEADMATFIKYYLDQAQATDMDVRVHCAYNMPAMVKSLGTDARLMTAISKLCNDPQVVVRHRMCLCLSVLADLLGAECYQHLRTSFFTLFGDNEHIFETLLPSLDAITRRFLADPAFQKGTDMNDFLFIVFRKIRELIAKAKWPQVHACLVQARNYAEYFDPEAVYDICIPVLTRIIYEAPRAALQDLGTQLAVQSIRRFRRLDHRDAQCRALVADLAFSSSFRYRMQYLGVCSHVLALASGKLFRTYFAHAYLALSADAVLGVRRKMVALLPSAAAAIAGAAADDPLVKKYAATVAYLRGTGVDVLDSWPAVADEDADADREREADEDAAVRDDLEDARRKDGELRRLMAGMDKDVVAAAAAAAAVGNGVSATRTTVDARGVVG</sequence>
<evidence type="ECO:0000313" key="6">
    <source>
        <dbReference type="Proteomes" id="UP000054350"/>
    </source>
</evidence>
<dbReference type="EMBL" id="GG745335">
    <property type="protein sequence ID" value="KNE59857.1"/>
    <property type="molecule type" value="Genomic_DNA"/>
</dbReference>
<dbReference type="Proteomes" id="UP000054350">
    <property type="component" value="Unassembled WGS sequence"/>
</dbReference>
<dbReference type="STRING" id="578462.A0A0L0SBN8"/>
<dbReference type="PANTHER" id="PTHR21467">
    <property type="entry name" value="PROTEIN PHOSPHATASE 4 REGULATORY SUBUNIT 4 PPP4R4"/>
    <property type="match status" value="1"/>
</dbReference>
<proteinExistence type="inferred from homology"/>
<keyword evidence="6" id="KW-1185">Reference proteome</keyword>
<feature type="repeat" description="HEAT" evidence="3">
    <location>
        <begin position="253"/>
        <end position="291"/>
    </location>
</feature>
<keyword evidence="1" id="KW-0677">Repeat</keyword>
<protein>
    <recommendedName>
        <fullName evidence="4">Phosphatase PP2A regulatory subunit A/Splicing factor 3B subunit 1-like HEAT repeat domain-containing protein</fullName>
    </recommendedName>
</protein>
<evidence type="ECO:0000256" key="2">
    <source>
        <dbReference type="ARBA" id="ARBA00038332"/>
    </source>
</evidence>
<organism evidence="5 6">
    <name type="scientific">Allomyces macrogynus (strain ATCC 38327)</name>
    <name type="common">Allomyces javanicus var. macrogynus</name>
    <dbReference type="NCBI Taxonomy" id="578462"/>
    <lineage>
        <taxon>Eukaryota</taxon>
        <taxon>Fungi</taxon>
        <taxon>Fungi incertae sedis</taxon>
        <taxon>Blastocladiomycota</taxon>
        <taxon>Blastocladiomycetes</taxon>
        <taxon>Blastocladiales</taxon>
        <taxon>Blastocladiaceae</taxon>
        <taxon>Allomyces</taxon>
    </lineage>
</organism>
<dbReference type="AlphaFoldDB" id="A0A0L0SBN8"/>
<evidence type="ECO:0000259" key="4">
    <source>
        <dbReference type="Pfam" id="PF22646"/>
    </source>
</evidence>
<evidence type="ECO:0000256" key="1">
    <source>
        <dbReference type="ARBA" id="ARBA00022737"/>
    </source>
</evidence>
<reference evidence="6" key="2">
    <citation type="submission" date="2009-11" db="EMBL/GenBank/DDBJ databases">
        <title>The Genome Sequence of Allomyces macrogynus strain ATCC 38327.</title>
        <authorList>
            <consortium name="The Broad Institute Genome Sequencing Platform"/>
            <person name="Russ C."/>
            <person name="Cuomo C."/>
            <person name="Shea T."/>
            <person name="Young S.K."/>
            <person name="Zeng Q."/>
            <person name="Koehrsen M."/>
            <person name="Haas B."/>
            <person name="Borodovsky M."/>
            <person name="Guigo R."/>
            <person name="Alvarado L."/>
            <person name="Berlin A."/>
            <person name="Borenstein D."/>
            <person name="Chen Z."/>
            <person name="Engels R."/>
            <person name="Freedman E."/>
            <person name="Gellesch M."/>
            <person name="Goldberg J."/>
            <person name="Griggs A."/>
            <person name="Gujja S."/>
            <person name="Heiman D."/>
            <person name="Hepburn T."/>
            <person name="Howarth C."/>
            <person name="Jen D."/>
            <person name="Larson L."/>
            <person name="Lewis B."/>
            <person name="Mehta T."/>
            <person name="Park D."/>
            <person name="Pearson M."/>
            <person name="Roberts A."/>
            <person name="Saif S."/>
            <person name="Shenoy N."/>
            <person name="Sisk P."/>
            <person name="Stolte C."/>
            <person name="Sykes S."/>
            <person name="Walk T."/>
            <person name="White J."/>
            <person name="Yandava C."/>
            <person name="Burger G."/>
            <person name="Gray M.W."/>
            <person name="Holland P.W.H."/>
            <person name="King N."/>
            <person name="Lang F.B.F."/>
            <person name="Roger A.J."/>
            <person name="Ruiz-Trillo I."/>
            <person name="Lander E."/>
            <person name="Nusbaum C."/>
        </authorList>
    </citation>
    <scope>NUCLEOTIDE SEQUENCE [LARGE SCALE GENOMIC DNA]</scope>
    <source>
        <strain evidence="6">ATCC 38327</strain>
    </source>
</reference>
<accession>A0A0L0SBN8</accession>
<name>A0A0L0SBN8_ALLM3</name>
<dbReference type="GO" id="GO:0008287">
    <property type="term" value="C:protein serine/threonine phosphatase complex"/>
    <property type="evidence" value="ECO:0007669"/>
    <property type="project" value="TreeGrafter"/>
</dbReference>
<evidence type="ECO:0000256" key="3">
    <source>
        <dbReference type="PROSITE-ProRule" id="PRU00103"/>
    </source>
</evidence>
<dbReference type="GO" id="GO:0019888">
    <property type="term" value="F:protein phosphatase regulator activity"/>
    <property type="evidence" value="ECO:0007669"/>
    <property type="project" value="TreeGrafter"/>
</dbReference>
<reference evidence="5 6" key="1">
    <citation type="submission" date="2009-11" db="EMBL/GenBank/DDBJ databases">
        <title>Annotation of Allomyces macrogynus ATCC 38327.</title>
        <authorList>
            <consortium name="The Broad Institute Genome Sequencing Platform"/>
            <person name="Russ C."/>
            <person name="Cuomo C."/>
            <person name="Burger G."/>
            <person name="Gray M.W."/>
            <person name="Holland P.W.H."/>
            <person name="King N."/>
            <person name="Lang F.B.F."/>
            <person name="Roger A.J."/>
            <person name="Ruiz-Trillo I."/>
            <person name="Young S.K."/>
            <person name="Zeng Q."/>
            <person name="Gargeya S."/>
            <person name="Fitzgerald M."/>
            <person name="Haas B."/>
            <person name="Abouelleil A."/>
            <person name="Alvarado L."/>
            <person name="Arachchi H.M."/>
            <person name="Berlin A."/>
            <person name="Chapman S.B."/>
            <person name="Gearin G."/>
            <person name="Goldberg J."/>
            <person name="Griggs A."/>
            <person name="Gujja S."/>
            <person name="Hansen M."/>
            <person name="Heiman D."/>
            <person name="Howarth C."/>
            <person name="Larimer J."/>
            <person name="Lui A."/>
            <person name="MacDonald P.J.P."/>
            <person name="McCowen C."/>
            <person name="Montmayeur A."/>
            <person name="Murphy C."/>
            <person name="Neiman D."/>
            <person name="Pearson M."/>
            <person name="Priest M."/>
            <person name="Roberts A."/>
            <person name="Saif S."/>
            <person name="Shea T."/>
            <person name="Sisk P."/>
            <person name="Stolte C."/>
            <person name="Sykes S."/>
            <person name="Wortman J."/>
            <person name="Nusbaum C."/>
            <person name="Birren B."/>
        </authorList>
    </citation>
    <scope>NUCLEOTIDE SEQUENCE [LARGE SCALE GENOMIC DNA]</scope>
    <source>
        <strain evidence="5 6">ATCC 38327</strain>
    </source>
</reference>
<dbReference type="OrthoDB" id="340346at2759"/>
<dbReference type="InterPro" id="IPR011989">
    <property type="entry name" value="ARM-like"/>
</dbReference>
<comment type="similarity">
    <text evidence="2">Belongs to the phosphatase 2A regulatory subunit A family.</text>
</comment>
<feature type="domain" description="Phosphatase PP2A regulatory subunit A/Splicing factor 3B subunit 1-like HEAT repeat" evidence="4">
    <location>
        <begin position="212"/>
        <end position="273"/>
    </location>
</feature>
<dbReference type="GO" id="GO:0005829">
    <property type="term" value="C:cytosol"/>
    <property type="evidence" value="ECO:0007669"/>
    <property type="project" value="TreeGrafter"/>
</dbReference>
<dbReference type="OMA" id="WRTERKA"/>
<gene>
    <name evidence="5" type="ORF">AMAG_05310</name>
</gene>
<dbReference type="InterPro" id="IPR054573">
    <property type="entry name" value="PP2A/SF3B1-like_HEAT"/>
</dbReference>